<protein>
    <submittedName>
        <fullName evidence="1">Uncharacterized protein</fullName>
    </submittedName>
</protein>
<organism evidence="1 2">
    <name type="scientific">Meishania litoralis</name>
    <dbReference type="NCBI Taxonomy" id="3434685"/>
    <lineage>
        <taxon>Bacteria</taxon>
        <taxon>Pseudomonadati</taxon>
        <taxon>Bacteroidota</taxon>
        <taxon>Flavobacteriia</taxon>
        <taxon>Flavobacteriales</taxon>
        <taxon>Flavobacteriaceae</taxon>
        <taxon>Meishania</taxon>
    </lineage>
</organism>
<reference evidence="1" key="1">
    <citation type="submission" date="2024-09" db="EMBL/GenBank/DDBJ databases">
        <authorList>
            <person name="Liu J."/>
        </authorList>
    </citation>
    <scope>NUCLEOTIDE SEQUENCE</scope>
    <source>
        <strain evidence="1">NBU2967</strain>
    </source>
</reference>
<proteinExistence type="predicted"/>
<dbReference type="Proteomes" id="UP001595191">
    <property type="component" value="Unassembled WGS sequence"/>
</dbReference>
<name>A0ACC7LGZ6_9FLAO</name>
<sequence>MDVSYLTLSVSILEWIAAICATYHFNKYKNSTERHFVYLLWFTVLVETVGRSWRYAFESSNFWVYNIYMLVLFLFYLYWYQSILEQKTLRKIVWLFAIFFTGFAVWNFVFESWDGYHKYTFVIGALLTMICTLFHFRQLLYGDEVLILKHKLSFWISTGLLLFNMGMIPLMLLSHNLNFGGKYFGIIILVLNSILYGCYIIGFQWAKEKYNRF</sequence>
<evidence type="ECO:0000313" key="1">
    <source>
        <dbReference type="EMBL" id="MFH6602931.1"/>
    </source>
</evidence>
<accession>A0ACC7LGZ6</accession>
<gene>
    <name evidence="1" type="ORF">ACEZ3G_05540</name>
</gene>
<keyword evidence="2" id="KW-1185">Reference proteome</keyword>
<comment type="caution">
    <text evidence="1">The sequence shown here is derived from an EMBL/GenBank/DDBJ whole genome shotgun (WGS) entry which is preliminary data.</text>
</comment>
<evidence type="ECO:0000313" key="2">
    <source>
        <dbReference type="Proteomes" id="UP001595191"/>
    </source>
</evidence>
<dbReference type="EMBL" id="JBHFPV010000001">
    <property type="protein sequence ID" value="MFH6602931.1"/>
    <property type="molecule type" value="Genomic_DNA"/>
</dbReference>